<protein>
    <recommendedName>
        <fullName evidence="4">V-SNARE coiled-coil homology domain-containing protein</fullName>
    </recommendedName>
</protein>
<reference evidence="5" key="1">
    <citation type="submission" date="2018-04" db="EMBL/GenBank/DDBJ databases">
        <title>Whole genome sequencing of Hypsizygus marmoreus.</title>
        <authorList>
            <person name="Choi I.-G."/>
            <person name="Min B."/>
            <person name="Kim J.-G."/>
            <person name="Kim S."/>
            <person name="Oh Y.-L."/>
            <person name="Kong W.-S."/>
            <person name="Park H."/>
            <person name="Jeong J."/>
            <person name="Song E.-S."/>
        </authorList>
    </citation>
    <scope>NUCLEOTIDE SEQUENCE [LARGE SCALE GENOMIC DNA]</scope>
    <source>
        <strain evidence="5">51987-8</strain>
    </source>
</reference>
<dbReference type="PANTHER" id="PTHR45701">
    <property type="entry name" value="SYNAPTOBREVIN FAMILY MEMBER"/>
    <property type="match status" value="1"/>
</dbReference>
<dbReference type="Gene3D" id="1.20.5.110">
    <property type="match status" value="1"/>
</dbReference>
<keyword evidence="3" id="KW-0812">Transmembrane</keyword>
<keyword evidence="6" id="KW-1185">Reference proteome</keyword>
<evidence type="ECO:0000313" key="5">
    <source>
        <dbReference type="EMBL" id="RDB22055.1"/>
    </source>
</evidence>
<feature type="domain" description="V-SNARE coiled-coil homology" evidence="4">
    <location>
        <begin position="201"/>
        <end position="258"/>
    </location>
</feature>
<dbReference type="PROSITE" id="PS50892">
    <property type="entry name" value="V_SNARE"/>
    <property type="match status" value="1"/>
</dbReference>
<keyword evidence="1" id="KW-0175">Coiled coil</keyword>
<feature type="transmembrane region" description="Helical" evidence="3">
    <location>
        <begin position="274"/>
        <end position="296"/>
    </location>
</feature>
<feature type="region of interest" description="Disordered" evidence="2">
    <location>
        <begin position="175"/>
        <end position="198"/>
    </location>
</feature>
<dbReference type="InterPro" id="IPR016444">
    <property type="entry name" value="Synaptobrevin/VAMP"/>
</dbReference>
<dbReference type="InterPro" id="IPR001388">
    <property type="entry name" value="Synaptobrevin-like"/>
</dbReference>
<keyword evidence="3" id="KW-1133">Transmembrane helix</keyword>
<comment type="caution">
    <text evidence="5">The sequence shown here is derived from an EMBL/GenBank/DDBJ whole genome shotgun (WGS) entry which is preliminary data.</text>
</comment>
<feature type="region of interest" description="Disordered" evidence="2">
    <location>
        <begin position="1"/>
        <end position="29"/>
    </location>
</feature>
<dbReference type="Pfam" id="PF00957">
    <property type="entry name" value="Synaptobrevin"/>
    <property type="match status" value="1"/>
</dbReference>
<dbReference type="AlphaFoldDB" id="A0A369JNU4"/>
<keyword evidence="3" id="KW-0472">Membrane</keyword>
<dbReference type="PRINTS" id="PR00219">
    <property type="entry name" value="SYNAPTOBREVN"/>
</dbReference>
<dbReference type="InParanoid" id="A0A369JNU4"/>
<evidence type="ECO:0000259" key="4">
    <source>
        <dbReference type="PROSITE" id="PS50892"/>
    </source>
</evidence>
<accession>A0A369JNU4</accession>
<evidence type="ECO:0000256" key="3">
    <source>
        <dbReference type="SAM" id="Phobius"/>
    </source>
</evidence>
<feature type="compositionally biased region" description="Basic residues" evidence="2">
    <location>
        <begin position="8"/>
        <end position="18"/>
    </location>
</feature>
<dbReference type="InterPro" id="IPR042855">
    <property type="entry name" value="V_SNARE_CC"/>
</dbReference>
<dbReference type="GO" id="GO:0016192">
    <property type="term" value="P:vesicle-mediated transport"/>
    <property type="evidence" value="ECO:0007669"/>
    <property type="project" value="InterPro"/>
</dbReference>
<dbReference type="GO" id="GO:0016020">
    <property type="term" value="C:membrane"/>
    <property type="evidence" value="ECO:0007669"/>
    <property type="project" value="InterPro"/>
</dbReference>
<name>A0A369JNU4_HYPMA</name>
<evidence type="ECO:0000256" key="2">
    <source>
        <dbReference type="SAM" id="MobiDB-lite"/>
    </source>
</evidence>
<evidence type="ECO:0000256" key="1">
    <source>
        <dbReference type="PROSITE-ProRule" id="PRU00290"/>
    </source>
</evidence>
<organism evidence="5 6">
    <name type="scientific">Hypsizygus marmoreus</name>
    <name type="common">White beech mushroom</name>
    <name type="synonym">Agaricus marmoreus</name>
    <dbReference type="NCBI Taxonomy" id="39966"/>
    <lineage>
        <taxon>Eukaryota</taxon>
        <taxon>Fungi</taxon>
        <taxon>Dikarya</taxon>
        <taxon>Basidiomycota</taxon>
        <taxon>Agaricomycotina</taxon>
        <taxon>Agaricomycetes</taxon>
        <taxon>Agaricomycetidae</taxon>
        <taxon>Agaricales</taxon>
        <taxon>Tricholomatineae</taxon>
        <taxon>Lyophyllaceae</taxon>
        <taxon>Hypsizygus</taxon>
    </lineage>
</organism>
<dbReference type="Proteomes" id="UP000076154">
    <property type="component" value="Unassembled WGS sequence"/>
</dbReference>
<gene>
    <name evidence="5" type="ORF">Hypma_011148</name>
</gene>
<proteinExistence type="predicted"/>
<sequence length="355" mass="38254">MATTVTFLRRRRRPHRHDVKPGSRVPTTTTITISPPVYQHRHIHHNLTFQSTHNLSTLTPSVRLCAGPHRLYSSLAGPTHHSTHTHNERMAYDPHSPYDPPIRTSTHTRTSFFGNPAPPLHARPHSIAAPGLLTAHNHNVVSISEEDGGGVRTRPGTPLVTVTDTSASASTVHLGVGTSAGGAGTGTGGGGGGKPRDRDPRLAVAQAQIDGTVGIMRGNLVALAERGEALSSLESRTESLVQSARGFRRSAQKVRSFSLVFCARCLFRFILDSIGYVVCAISPLCLSTSTLTLVPLPDRRWKDMKMRLIIGLVITVVISLTVLSIVQALRSKRAPTPDAHAHAREEAGWEGEGTE</sequence>
<dbReference type="EMBL" id="LUEZ02000053">
    <property type="protein sequence ID" value="RDB22055.1"/>
    <property type="molecule type" value="Genomic_DNA"/>
</dbReference>
<evidence type="ECO:0000313" key="6">
    <source>
        <dbReference type="Proteomes" id="UP000076154"/>
    </source>
</evidence>
<feature type="transmembrane region" description="Helical" evidence="3">
    <location>
        <begin position="308"/>
        <end position="329"/>
    </location>
</feature>
<dbReference type="STRING" id="39966.A0A369JNU4"/>
<feature type="compositionally biased region" description="Gly residues" evidence="2">
    <location>
        <begin position="178"/>
        <end position="193"/>
    </location>
</feature>
<dbReference type="SUPFAM" id="SSF58038">
    <property type="entry name" value="SNARE fusion complex"/>
    <property type="match status" value="1"/>
</dbReference>